<accession>A0A1G2CBL3</accession>
<dbReference type="EMBL" id="MHKX01000002">
    <property type="protein sequence ID" value="OGY98762.1"/>
    <property type="molecule type" value="Genomic_DNA"/>
</dbReference>
<comment type="caution">
    <text evidence="3">The sequence shown here is derived from an EMBL/GenBank/DDBJ whole genome shotgun (WGS) entry which is preliminary data.</text>
</comment>
<keyword evidence="1" id="KW-0812">Transmembrane</keyword>
<dbReference type="InterPro" id="IPR001322">
    <property type="entry name" value="Lamin_tail_dom"/>
</dbReference>
<keyword evidence="1" id="KW-1133">Transmembrane helix</keyword>
<dbReference type="PROSITE" id="PS51841">
    <property type="entry name" value="LTD"/>
    <property type="match status" value="1"/>
</dbReference>
<evidence type="ECO:0000256" key="1">
    <source>
        <dbReference type="SAM" id="Phobius"/>
    </source>
</evidence>
<protein>
    <recommendedName>
        <fullName evidence="2">LTD domain-containing protein</fullName>
    </recommendedName>
</protein>
<dbReference type="AlphaFoldDB" id="A0A1G2CBL3"/>
<evidence type="ECO:0000313" key="3">
    <source>
        <dbReference type="EMBL" id="OGY98762.1"/>
    </source>
</evidence>
<sequence length="182" mass="19442">MVVISEWLPNPAGNDAKGEWVEVLNIGNSPVDLTGWRLTADGKKLFTLHGTLGPGAYLVVPRTESKLTLKNSDGRLALYDATGRLADQTYFIGTAPKGQSVNRTKSGIVFATPTPWAANKLSQATPFAYDNEYPIGAPLNPPTGAGAQIFGHLLGTALALAVAIVFILKSHADLSHIFFKRN</sequence>
<gene>
    <name evidence="3" type="ORF">A2855_00565</name>
</gene>
<evidence type="ECO:0000259" key="2">
    <source>
        <dbReference type="PROSITE" id="PS51841"/>
    </source>
</evidence>
<dbReference type="InterPro" id="IPR036415">
    <property type="entry name" value="Lamin_tail_dom_sf"/>
</dbReference>
<proteinExistence type="predicted"/>
<feature type="domain" description="LTD" evidence="2">
    <location>
        <begin position="1"/>
        <end position="95"/>
    </location>
</feature>
<reference evidence="3 4" key="1">
    <citation type="journal article" date="2016" name="Nat. Commun.">
        <title>Thousands of microbial genomes shed light on interconnected biogeochemical processes in an aquifer system.</title>
        <authorList>
            <person name="Anantharaman K."/>
            <person name="Brown C.T."/>
            <person name="Hug L.A."/>
            <person name="Sharon I."/>
            <person name="Castelle C.J."/>
            <person name="Probst A.J."/>
            <person name="Thomas B.C."/>
            <person name="Singh A."/>
            <person name="Wilkins M.J."/>
            <person name="Karaoz U."/>
            <person name="Brodie E.L."/>
            <person name="Williams K.H."/>
            <person name="Hubbard S.S."/>
            <person name="Banfield J.F."/>
        </authorList>
    </citation>
    <scope>NUCLEOTIDE SEQUENCE [LARGE SCALE GENOMIC DNA]</scope>
</reference>
<dbReference type="Proteomes" id="UP000179059">
    <property type="component" value="Unassembled WGS sequence"/>
</dbReference>
<evidence type="ECO:0000313" key="4">
    <source>
        <dbReference type="Proteomes" id="UP000179059"/>
    </source>
</evidence>
<organism evidence="3 4">
    <name type="scientific">Candidatus Liptonbacteria bacterium RIFCSPHIGHO2_01_FULL_57_28</name>
    <dbReference type="NCBI Taxonomy" id="1798647"/>
    <lineage>
        <taxon>Bacteria</taxon>
        <taxon>Candidatus Liptoniibacteriota</taxon>
    </lineage>
</organism>
<dbReference type="SUPFAM" id="SSF74853">
    <property type="entry name" value="Lamin A/C globular tail domain"/>
    <property type="match status" value="1"/>
</dbReference>
<keyword evidence="1" id="KW-0472">Membrane</keyword>
<feature type="transmembrane region" description="Helical" evidence="1">
    <location>
        <begin position="149"/>
        <end position="168"/>
    </location>
</feature>
<dbReference type="Pfam" id="PF00932">
    <property type="entry name" value="LTD"/>
    <property type="match status" value="1"/>
</dbReference>
<name>A0A1G2CBL3_9BACT</name>
<dbReference type="STRING" id="1798647.A2855_00565"/>
<dbReference type="Gene3D" id="2.60.40.1260">
    <property type="entry name" value="Lamin Tail domain"/>
    <property type="match status" value="1"/>
</dbReference>